<organism evidence="1">
    <name type="scientific">Bifidobacterium longum subsp. infantis</name>
    <dbReference type="NCBI Taxonomy" id="1682"/>
    <lineage>
        <taxon>Bacteria</taxon>
        <taxon>Bacillati</taxon>
        <taxon>Actinomycetota</taxon>
        <taxon>Actinomycetes</taxon>
        <taxon>Bifidobacteriales</taxon>
        <taxon>Bifidobacteriaceae</taxon>
        <taxon>Bifidobacterium</taxon>
    </lineage>
</organism>
<reference evidence="1" key="1">
    <citation type="journal article" date="2015" name="Syst. Appl. Microbiol.">
        <title>Subspeciation of Bifidobacterium longum by multilocus approaches and amplified fragment length polymorphism: Description of B. longum subsp. suillum subsp. nov., isolated from the faeces of piglets.</title>
        <authorList>
            <person name="Yanokura E."/>
            <person name="Oki K."/>
            <person name="Makino H."/>
            <person name="Modesto M."/>
            <person name="Pot B."/>
            <person name="Mattarelli P."/>
            <person name="Biavati B."/>
            <person name="Watanabe K."/>
        </authorList>
    </citation>
    <scope>NUCLEOTIDE SEQUENCE</scope>
    <source>
        <strain evidence="1">YIT 11945</strain>
    </source>
</reference>
<proteinExistence type="predicted"/>
<evidence type="ECO:0000313" key="1">
    <source>
        <dbReference type="EMBL" id="BAS02210.1"/>
    </source>
</evidence>
<name>A0A0H5BME1_BIFLI</name>
<gene>
    <name evidence="1" type="primary">rpoC</name>
</gene>
<accession>A0A0H5BME1</accession>
<dbReference type="AlphaFoldDB" id="A0A0H5BME1"/>
<sequence>LVVGVDLVGLGLVLGDLLVALGRLVHVGEREGHAGPRCTGEAKILQGVQRGGHLLGGVTHGDVIDNLGQTALGHLLVDERVVGRQSLVEQDAAVGGGEQHGAVVEALFLDDLVLTFARVEHLDLAGLPVLRQYEALGQADEHLGLHVDLVAVEGHFGLFQRGEHAALALGAFQHGGQVVQTEDHVLGRHGHGVTVSRLQDVVGSHHQRAGLGLGFGGERQVDCHLVTIEVGVEGGAGQRRQVDGLAFHQDRLECLNTQTVQRRCTVEQHGVLGDDLLEHAPHFGVAAVHETLGGLHVLCVVQVHEALDDERLEQLEGHRLRQTTLVHAQGRADHDHGTAGVVDSLTEQVLTETTLLTLEHVGQR</sequence>
<protein>
    <submittedName>
        <fullName evidence="1">RNA polymerase beta subunit</fullName>
    </submittedName>
</protein>
<feature type="non-terminal residue" evidence="1">
    <location>
        <position position="364"/>
    </location>
</feature>
<feature type="non-terminal residue" evidence="1">
    <location>
        <position position="1"/>
    </location>
</feature>
<dbReference type="EMBL" id="AB917548">
    <property type="protein sequence ID" value="BAS02210.1"/>
    <property type="molecule type" value="Genomic_DNA"/>
</dbReference>